<dbReference type="AlphaFoldDB" id="V8QW13"/>
<dbReference type="EMBL" id="AYXT01000001">
    <property type="protein sequence ID" value="ETF03847.1"/>
    <property type="molecule type" value="Genomic_DNA"/>
</dbReference>
<evidence type="ECO:0000256" key="5">
    <source>
        <dbReference type="SAM" id="Phobius"/>
    </source>
</evidence>
<keyword evidence="1" id="KW-1003">Cell membrane</keyword>
<evidence type="ECO:0000313" key="7">
    <source>
        <dbReference type="Proteomes" id="UP000018733"/>
    </source>
</evidence>
<dbReference type="HOGENOM" id="CLU_187346_0_1_4"/>
<dbReference type="PIRSF" id="PIRSF036466">
    <property type="entry name" value="UCP036466"/>
    <property type="match status" value="1"/>
</dbReference>
<comment type="caution">
    <text evidence="6">The sequence shown here is derived from an EMBL/GenBank/DDBJ whole genome shotgun (WGS) entry which is preliminary data.</text>
</comment>
<dbReference type="GO" id="GO:0005886">
    <property type="term" value="C:plasma membrane"/>
    <property type="evidence" value="ECO:0007669"/>
    <property type="project" value="InterPro"/>
</dbReference>
<keyword evidence="2 5" id="KW-0812">Transmembrane</keyword>
<evidence type="ECO:0000256" key="3">
    <source>
        <dbReference type="ARBA" id="ARBA00022989"/>
    </source>
</evidence>
<name>V8QW13_9BURK</name>
<evidence type="ECO:0000313" key="6">
    <source>
        <dbReference type="EMBL" id="ETF03847.1"/>
    </source>
</evidence>
<dbReference type="InterPro" id="IPR009760">
    <property type="entry name" value="DUF1328"/>
</dbReference>
<reference evidence="6 7" key="1">
    <citation type="journal article" date="2014" name="Genome Announc.">
        <title>Draft Genome Sequence of Advenella kashmirensis Strain W13003, a Polycyclic Aromatic Hydrocarbon-Degrading Bacterium.</title>
        <authorList>
            <person name="Wang X."/>
            <person name="Jin D."/>
            <person name="Zhou L."/>
            <person name="Wu L."/>
            <person name="An W."/>
            <person name="Zhao L."/>
        </authorList>
    </citation>
    <scope>NUCLEOTIDE SEQUENCE [LARGE SCALE GENOMIC DNA]</scope>
    <source>
        <strain evidence="6 7">W13003</strain>
    </source>
</reference>
<dbReference type="Proteomes" id="UP000018733">
    <property type="component" value="Unassembled WGS sequence"/>
</dbReference>
<gene>
    <name evidence="6" type="ORF">W822_01145</name>
</gene>
<organism evidence="6 7">
    <name type="scientific">Advenella kashmirensis W13003</name>
    <dbReference type="NCBI Taxonomy" id="1424334"/>
    <lineage>
        <taxon>Bacteria</taxon>
        <taxon>Pseudomonadati</taxon>
        <taxon>Pseudomonadota</taxon>
        <taxon>Betaproteobacteria</taxon>
        <taxon>Burkholderiales</taxon>
        <taxon>Alcaligenaceae</taxon>
    </lineage>
</organism>
<evidence type="ECO:0000256" key="2">
    <source>
        <dbReference type="ARBA" id="ARBA00022692"/>
    </source>
</evidence>
<accession>V8QW13</accession>
<keyword evidence="3 5" id="KW-1133">Transmembrane helix</keyword>
<proteinExistence type="predicted"/>
<evidence type="ECO:0000256" key="4">
    <source>
        <dbReference type="ARBA" id="ARBA00023136"/>
    </source>
</evidence>
<protein>
    <submittedName>
        <fullName evidence="6">Membrane protein</fullName>
    </submittedName>
</protein>
<keyword evidence="4 5" id="KW-0472">Membrane</keyword>
<keyword evidence="7" id="KW-1185">Reference proteome</keyword>
<feature type="transmembrane region" description="Helical" evidence="5">
    <location>
        <begin position="29"/>
        <end position="48"/>
    </location>
</feature>
<sequence length="52" mass="5970">MVWHTVFFFALALLSAIFGFGGFLTWGALMAQILFVIFLVLGLFTIFIRKKR</sequence>
<dbReference type="STRING" id="1424334.W822_01145"/>
<evidence type="ECO:0000256" key="1">
    <source>
        <dbReference type="ARBA" id="ARBA00022475"/>
    </source>
</evidence>